<evidence type="ECO:0000313" key="2">
    <source>
        <dbReference type="Proteomes" id="UP000546031"/>
    </source>
</evidence>
<evidence type="ECO:0000313" key="1">
    <source>
        <dbReference type="EMBL" id="NVE93951.1"/>
    </source>
</evidence>
<dbReference type="AlphaFoldDB" id="A0A850HAG2"/>
<comment type="caution">
    <text evidence="1">The sequence shown here is derived from an EMBL/GenBank/DDBJ whole genome shotgun (WGS) entry which is preliminary data.</text>
</comment>
<gene>
    <name evidence="1" type="ORF">HUO12_03465</name>
</gene>
<accession>A0A850HAG2</accession>
<keyword evidence="2" id="KW-1185">Reference proteome</keyword>
<name>A0A850HAG2_9SPHN</name>
<organism evidence="1 2">
    <name type="scientific">Altererythrobacter lutimaris</name>
    <dbReference type="NCBI Taxonomy" id="2743979"/>
    <lineage>
        <taxon>Bacteria</taxon>
        <taxon>Pseudomonadati</taxon>
        <taxon>Pseudomonadota</taxon>
        <taxon>Alphaproteobacteria</taxon>
        <taxon>Sphingomonadales</taxon>
        <taxon>Erythrobacteraceae</taxon>
        <taxon>Altererythrobacter</taxon>
    </lineage>
</organism>
<dbReference type="EMBL" id="JABWTA010000001">
    <property type="protein sequence ID" value="NVE93951.1"/>
    <property type="molecule type" value="Genomic_DNA"/>
</dbReference>
<protein>
    <submittedName>
        <fullName evidence="1">Uncharacterized protein</fullName>
    </submittedName>
</protein>
<proteinExistence type="predicted"/>
<reference evidence="1 2" key="1">
    <citation type="submission" date="2020-06" db="EMBL/GenBank/DDBJ databases">
        <title>Altererythrobacter lutimaris sp. nov., a marine bacterium isolated from a tidal flat.</title>
        <authorList>
            <person name="Kim D."/>
            <person name="Yoo Y."/>
            <person name="Kim J.-J."/>
        </authorList>
    </citation>
    <scope>NUCLEOTIDE SEQUENCE [LARGE SCALE GENOMIC DNA]</scope>
    <source>
        <strain evidence="1 2">JGD-16</strain>
    </source>
</reference>
<dbReference type="Proteomes" id="UP000546031">
    <property type="component" value="Unassembled WGS sequence"/>
</dbReference>
<sequence length="68" mass="6813">MTFFAVLIGAGIFLLVLLGVASFAPRFMKNDKASAPDPGAGSAGGGTYGSKGFDEYLDFDAGCGGDGD</sequence>
<dbReference type="RefSeq" id="WP_176272276.1">
    <property type="nucleotide sequence ID" value="NZ_JABWTA010000001.1"/>
</dbReference>